<evidence type="ECO:0000256" key="21">
    <source>
        <dbReference type="SAM" id="MobiDB-lite"/>
    </source>
</evidence>
<feature type="binding site" evidence="17">
    <location>
        <position position="229"/>
    </location>
    <ligand>
        <name>Ca(2+)</name>
        <dbReference type="ChEBI" id="CHEBI:29108"/>
        <label>2</label>
    </ligand>
</feature>
<dbReference type="InterPro" id="IPR019794">
    <property type="entry name" value="Peroxidases_AS"/>
</dbReference>
<dbReference type="InterPro" id="IPR000823">
    <property type="entry name" value="Peroxidase_pln"/>
</dbReference>
<evidence type="ECO:0000256" key="7">
    <source>
        <dbReference type="ARBA" id="ARBA00022617"/>
    </source>
</evidence>
<dbReference type="Gene3D" id="1.10.420.10">
    <property type="entry name" value="Peroxidase, domain 2"/>
    <property type="match status" value="1"/>
</dbReference>
<evidence type="ECO:0000256" key="3">
    <source>
        <dbReference type="ARBA" id="ARBA00006873"/>
    </source>
</evidence>
<evidence type="ECO:0000256" key="10">
    <source>
        <dbReference type="ARBA" id="ARBA00022837"/>
    </source>
</evidence>
<feature type="region of interest" description="Disordered" evidence="21">
    <location>
        <begin position="115"/>
        <end position="150"/>
    </location>
</feature>
<feature type="active site" description="Proton acceptor" evidence="15">
    <location>
        <position position="47"/>
    </location>
</feature>
<dbReference type="GO" id="GO:0042744">
    <property type="term" value="P:hydrogen peroxide catabolic process"/>
    <property type="evidence" value="ECO:0007669"/>
    <property type="project" value="UniProtKB-KW"/>
</dbReference>
<organism evidence="23 24">
    <name type="scientific">Cajanus cajan</name>
    <name type="common">Pigeon pea</name>
    <name type="synonym">Cajanus indicus</name>
    <dbReference type="NCBI Taxonomy" id="3821"/>
    <lineage>
        <taxon>Eukaryota</taxon>
        <taxon>Viridiplantae</taxon>
        <taxon>Streptophyta</taxon>
        <taxon>Embryophyta</taxon>
        <taxon>Tracheophyta</taxon>
        <taxon>Spermatophyta</taxon>
        <taxon>Magnoliopsida</taxon>
        <taxon>eudicotyledons</taxon>
        <taxon>Gunneridae</taxon>
        <taxon>Pentapetalae</taxon>
        <taxon>rosids</taxon>
        <taxon>fabids</taxon>
        <taxon>Fabales</taxon>
        <taxon>Fabaceae</taxon>
        <taxon>Papilionoideae</taxon>
        <taxon>50 kb inversion clade</taxon>
        <taxon>NPAAA clade</taxon>
        <taxon>indigoferoid/millettioid clade</taxon>
        <taxon>Phaseoleae</taxon>
        <taxon>Cajanus</taxon>
    </lineage>
</organism>
<feature type="binding site" evidence="17">
    <location>
        <position position="221"/>
    </location>
    <ligand>
        <name>Ca(2+)</name>
        <dbReference type="ChEBI" id="CHEBI:29108"/>
        <label>2</label>
    </ligand>
</feature>
<evidence type="ECO:0000313" key="23">
    <source>
        <dbReference type="EMBL" id="KYP42030.1"/>
    </source>
</evidence>
<feature type="binding site" evidence="17">
    <location>
        <position position="53"/>
    </location>
    <ligand>
        <name>Ca(2+)</name>
        <dbReference type="ChEBI" id="CHEBI:29108"/>
        <label>1</label>
    </ligand>
</feature>
<dbReference type="Gramene" id="C.cajan_32006.t">
    <property type="protein sequence ID" value="C.cajan_32006.t"/>
    <property type="gene ID" value="C.cajan_32006"/>
</dbReference>
<evidence type="ECO:0000256" key="6">
    <source>
        <dbReference type="ARBA" id="ARBA00022559"/>
    </source>
</evidence>
<evidence type="ECO:0000256" key="13">
    <source>
        <dbReference type="ARBA" id="ARBA00023157"/>
    </source>
</evidence>
<feature type="site" description="Transition state stabilizer" evidence="18">
    <location>
        <position position="43"/>
    </location>
</feature>
<evidence type="ECO:0000256" key="5">
    <source>
        <dbReference type="ARBA" id="ARBA00022525"/>
    </source>
</evidence>
<dbReference type="InterPro" id="IPR019793">
    <property type="entry name" value="Peroxidases_heam-ligand_BS"/>
</dbReference>
<dbReference type="InterPro" id="IPR033905">
    <property type="entry name" value="Secretory_peroxidase"/>
</dbReference>
<dbReference type="GO" id="GO:0005576">
    <property type="term" value="C:extracellular region"/>
    <property type="evidence" value="ECO:0007669"/>
    <property type="project" value="UniProtKB-SubCell"/>
</dbReference>
<keyword evidence="11 20" id="KW-0560">Oxidoreductase</keyword>
<evidence type="ECO:0000313" key="24">
    <source>
        <dbReference type="Proteomes" id="UP000075243"/>
    </source>
</evidence>
<dbReference type="CDD" id="cd00693">
    <property type="entry name" value="secretory_peroxidase"/>
    <property type="match status" value="1"/>
</dbReference>
<comment type="cofactor">
    <cofactor evidence="17 20">
        <name>Ca(2+)</name>
        <dbReference type="ChEBI" id="CHEBI:29108"/>
    </cofactor>
    <text evidence="17 20">Binds 2 calcium ions per subunit.</text>
</comment>
<keyword evidence="8 17" id="KW-0479">Metal-binding</keyword>
<comment type="function">
    <text evidence="2">Removal of H(2)O(2), oxidation of toxic reductants, biosynthesis and degradation of lignin, suberization, auxin catabolism, response to environmental stresses such as wounding, pathogen attack and oxidative stress. These functions might be dependent on each isozyme/isoform in each plant tissue.</text>
</comment>
<dbReference type="AlphaFoldDB" id="A0A151RHJ8"/>
<feature type="binding site" evidence="17">
    <location>
        <position position="57"/>
    </location>
    <ligand>
        <name>Ca(2+)</name>
        <dbReference type="ChEBI" id="CHEBI:29108"/>
        <label>1</label>
    </ligand>
</feature>
<evidence type="ECO:0000256" key="2">
    <source>
        <dbReference type="ARBA" id="ARBA00002322"/>
    </source>
</evidence>
<gene>
    <name evidence="23" type="ORF">KK1_036593</name>
</gene>
<comment type="similarity">
    <text evidence="20">Belongs to the peroxidase family. Classical plant (class III) peroxidase subfamily.</text>
</comment>
<feature type="binding site" evidence="17">
    <location>
        <position position="170"/>
    </location>
    <ligand>
        <name>Ca(2+)</name>
        <dbReference type="ChEBI" id="CHEBI:29108"/>
        <label>2</label>
    </ligand>
</feature>
<dbReference type="InterPro" id="IPR010255">
    <property type="entry name" value="Haem_peroxidase_sf"/>
</dbReference>
<dbReference type="EC" id="1.11.1.7" evidence="4 20"/>
<evidence type="ECO:0000256" key="14">
    <source>
        <dbReference type="ARBA" id="ARBA00023324"/>
    </source>
</evidence>
<dbReference type="PRINTS" id="PR00461">
    <property type="entry name" value="PLPEROXIDASE"/>
</dbReference>
<keyword evidence="7 20" id="KW-0349">Heme</keyword>
<feature type="disulfide bond" evidence="19">
    <location>
        <begin position="98"/>
        <end position="302"/>
    </location>
</feature>
<dbReference type="GO" id="GO:0006979">
    <property type="term" value="P:response to oxidative stress"/>
    <property type="evidence" value="ECO:0007669"/>
    <property type="project" value="UniProtKB-UniRule"/>
</dbReference>
<feature type="binding site" evidence="17">
    <location>
        <position position="51"/>
    </location>
    <ligand>
        <name>Ca(2+)</name>
        <dbReference type="ChEBI" id="CHEBI:29108"/>
        <label>1</label>
    </ligand>
</feature>
<comment type="cofactor">
    <cofactor evidence="17 20">
        <name>heme b</name>
        <dbReference type="ChEBI" id="CHEBI:60344"/>
    </cofactor>
    <text evidence="17 20">Binds 1 heme b (iron(II)-protoporphyrin IX) group per subunit.</text>
</comment>
<dbReference type="Pfam" id="PF00141">
    <property type="entry name" value="peroxidase"/>
    <property type="match status" value="1"/>
</dbReference>
<evidence type="ECO:0000256" key="1">
    <source>
        <dbReference type="ARBA" id="ARBA00000189"/>
    </source>
</evidence>
<dbReference type="STRING" id="3821.A0A151RHJ8"/>
<comment type="similarity">
    <text evidence="3">Belongs to the peroxidase family. Ascorbate peroxidase subfamily.</text>
</comment>
<evidence type="ECO:0000259" key="22">
    <source>
        <dbReference type="PROSITE" id="PS50873"/>
    </source>
</evidence>
<keyword evidence="6 20" id="KW-0575">Peroxidase</keyword>
<evidence type="ECO:0000256" key="20">
    <source>
        <dbReference type="RuleBase" id="RU362060"/>
    </source>
</evidence>
<evidence type="ECO:0000256" key="8">
    <source>
        <dbReference type="ARBA" id="ARBA00022723"/>
    </source>
</evidence>
<protein>
    <recommendedName>
        <fullName evidence="4 20">Peroxidase</fullName>
        <ecNumber evidence="4 20">1.11.1.7</ecNumber>
    </recommendedName>
</protein>
<dbReference type="EMBL" id="KQ483739">
    <property type="protein sequence ID" value="KYP42030.1"/>
    <property type="molecule type" value="Genomic_DNA"/>
</dbReference>
<dbReference type="Proteomes" id="UP000075243">
    <property type="component" value="Unassembled WGS sequence"/>
</dbReference>
<dbReference type="GO" id="GO:0046872">
    <property type="term" value="F:metal ion binding"/>
    <property type="evidence" value="ECO:0007669"/>
    <property type="project" value="UniProtKB-UniRule"/>
</dbReference>
<dbReference type="PROSITE" id="PS00436">
    <property type="entry name" value="PEROXIDASE_2"/>
    <property type="match status" value="1"/>
</dbReference>
<evidence type="ECO:0000256" key="17">
    <source>
        <dbReference type="PIRSR" id="PIRSR600823-3"/>
    </source>
</evidence>
<keyword evidence="24" id="KW-1185">Reference proteome</keyword>
<dbReference type="PANTHER" id="PTHR31235">
    <property type="entry name" value="PEROXIDASE 25-RELATED"/>
    <property type="match status" value="1"/>
</dbReference>
<dbReference type="SUPFAM" id="SSF48113">
    <property type="entry name" value="Heme-dependent peroxidases"/>
    <property type="match status" value="1"/>
</dbReference>
<dbReference type="PROSITE" id="PS00435">
    <property type="entry name" value="PEROXIDASE_1"/>
    <property type="match status" value="1"/>
</dbReference>
<keyword evidence="9" id="KW-0732">Signal</keyword>
<keyword evidence="10 17" id="KW-0106">Calcium</keyword>
<evidence type="ECO:0000256" key="4">
    <source>
        <dbReference type="ARBA" id="ARBA00012313"/>
    </source>
</evidence>
<feature type="binding site" description="axial binding residue" evidence="17">
    <location>
        <position position="169"/>
    </location>
    <ligand>
        <name>heme b</name>
        <dbReference type="ChEBI" id="CHEBI:60344"/>
    </ligand>
    <ligandPart>
        <name>Fe</name>
        <dbReference type="ChEBI" id="CHEBI:18248"/>
    </ligandPart>
</feature>
<feature type="binding site" evidence="17">
    <location>
        <position position="48"/>
    </location>
    <ligand>
        <name>Ca(2+)</name>
        <dbReference type="ChEBI" id="CHEBI:29108"/>
        <label>1</label>
    </ligand>
</feature>
<feature type="disulfide bond" evidence="19">
    <location>
        <begin position="49"/>
        <end position="54"/>
    </location>
</feature>
<keyword evidence="12 17" id="KW-0408">Iron</keyword>
<evidence type="ECO:0000256" key="15">
    <source>
        <dbReference type="PIRSR" id="PIRSR600823-1"/>
    </source>
</evidence>
<evidence type="ECO:0000256" key="18">
    <source>
        <dbReference type="PIRSR" id="PIRSR600823-4"/>
    </source>
</evidence>
<evidence type="ECO:0000256" key="9">
    <source>
        <dbReference type="ARBA" id="ARBA00022729"/>
    </source>
</evidence>
<dbReference type="OMA" id="MIKMSGI"/>
<dbReference type="GO" id="GO:0140825">
    <property type="term" value="F:lactoperoxidase activity"/>
    <property type="evidence" value="ECO:0007669"/>
    <property type="project" value="UniProtKB-EC"/>
</dbReference>
<keyword evidence="14 20" id="KW-0376">Hydrogen peroxide</keyword>
<dbReference type="GO" id="GO:0050832">
    <property type="term" value="P:defense response to fungus"/>
    <property type="evidence" value="ECO:0007669"/>
    <property type="project" value="UniProtKB-ARBA"/>
</dbReference>
<evidence type="ECO:0000256" key="12">
    <source>
        <dbReference type="ARBA" id="ARBA00023004"/>
    </source>
</evidence>
<accession>A0A151RHJ8</accession>
<name>A0A151RHJ8_CAJCA</name>
<feature type="binding site" evidence="17">
    <location>
        <position position="66"/>
    </location>
    <ligand>
        <name>Ca(2+)</name>
        <dbReference type="ChEBI" id="CHEBI:29108"/>
        <label>1</label>
    </ligand>
</feature>
<dbReference type="FunFam" id="1.10.420.10:FF:000010">
    <property type="entry name" value="Peroxidase"/>
    <property type="match status" value="1"/>
</dbReference>
<comment type="catalytic activity">
    <reaction evidence="1 20">
        <text>2 a phenolic donor + H2O2 = 2 a phenolic radical donor + 2 H2O</text>
        <dbReference type="Rhea" id="RHEA:56136"/>
        <dbReference type="ChEBI" id="CHEBI:15377"/>
        <dbReference type="ChEBI" id="CHEBI:16240"/>
        <dbReference type="ChEBI" id="CHEBI:139520"/>
        <dbReference type="ChEBI" id="CHEBI:139521"/>
        <dbReference type="EC" id="1.11.1.7"/>
    </reaction>
</comment>
<keyword evidence="5 20" id="KW-0964">Secreted</keyword>
<evidence type="ECO:0000256" key="16">
    <source>
        <dbReference type="PIRSR" id="PIRSR600823-2"/>
    </source>
</evidence>
<dbReference type="PROSITE" id="PS50873">
    <property type="entry name" value="PEROXIDASE_4"/>
    <property type="match status" value="1"/>
</dbReference>
<feature type="binding site" evidence="17">
    <location>
        <position position="55"/>
    </location>
    <ligand>
        <name>Ca(2+)</name>
        <dbReference type="ChEBI" id="CHEBI:29108"/>
        <label>1</label>
    </ligand>
</feature>
<dbReference type="PRINTS" id="PR00458">
    <property type="entry name" value="PEROXIDASE"/>
</dbReference>
<comment type="subcellular location">
    <subcellularLocation>
        <location evidence="20">Secreted</location>
    </subcellularLocation>
</comment>
<feature type="domain" description="Plant heme peroxidase family profile" evidence="22">
    <location>
        <begin position="6"/>
        <end position="306"/>
    </location>
</feature>
<feature type="compositionally biased region" description="Polar residues" evidence="21">
    <location>
        <begin position="130"/>
        <end position="150"/>
    </location>
</feature>
<proteinExistence type="inferred from homology"/>
<dbReference type="GO" id="GO:0020037">
    <property type="term" value="F:heme binding"/>
    <property type="evidence" value="ECO:0007669"/>
    <property type="project" value="UniProtKB-UniRule"/>
</dbReference>
<dbReference type="Gene3D" id="1.10.520.10">
    <property type="match status" value="1"/>
</dbReference>
<reference evidence="23" key="1">
    <citation type="journal article" date="2012" name="Nat. Biotechnol.">
        <title>Draft genome sequence of pigeonpea (Cajanus cajan), an orphan legume crop of resource-poor farmers.</title>
        <authorList>
            <person name="Varshney R.K."/>
            <person name="Chen W."/>
            <person name="Li Y."/>
            <person name="Bharti A.K."/>
            <person name="Saxena R.K."/>
            <person name="Schlueter J.A."/>
            <person name="Donoghue M.T."/>
            <person name="Azam S."/>
            <person name="Fan G."/>
            <person name="Whaley A.M."/>
            <person name="Farmer A.D."/>
            <person name="Sheridan J."/>
            <person name="Iwata A."/>
            <person name="Tuteja R."/>
            <person name="Penmetsa R.V."/>
            <person name="Wu W."/>
            <person name="Upadhyaya H.D."/>
            <person name="Yang S.P."/>
            <person name="Shah T."/>
            <person name="Saxena K.B."/>
            <person name="Michael T."/>
            <person name="McCombie W.R."/>
            <person name="Yang B."/>
            <person name="Zhang G."/>
            <person name="Yang H."/>
            <person name="Wang J."/>
            <person name="Spillane C."/>
            <person name="Cook D.R."/>
            <person name="May G.D."/>
            <person name="Xu X."/>
            <person name="Jackson S.A."/>
        </authorList>
    </citation>
    <scope>NUCLEOTIDE SEQUENCE [LARGE SCALE GENOMIC DNA]</scope>
</reference>
<evidence type="ECO:0000256" key="11">
    <source>
        <dbReference type="ARBA" id="ARBA00023002"/>
    </source>
</evidence>
<feature type="disulfide bond" evidence="19">
    <location>
        <begin position="176"/>
        <end position="208"/>
    </location>
</feature>
<evidence type="ECO:0000256" key="19">
    <source>
        <dbReference type="PIRSR" id="PIRSR600823-5"/>
    </source>
</evidence>
<sequence>MAVQAQLKNGFYSFSCPKAEATVRSTVESYFNKDPTIAPGLLRLHFHDCFVQGCDGSVLIEGSSAERNAFPNVGVRGFEVIEDAKSQLEAICPGVVSCADILALAARDAVDLSDGPNWSVPTGRRDGRISLSSQASNLPSPLDSNSVQRQKFSDKGLDDHDLVTLVGAHTIGQTECRFFSYRLYNFTTTGNSDPTINQAFLAQLQALCPNKGNGLRRVSLDKDSPAKFDVSFFKNVRDGNAVLESDQRLWGDATMRSVVQSYAGNIRGLLGFRFDYEFPKAMIKLSSVEVKTGTQGEIRKVCSKFN</sequence>
<feature type="disulfide bond" evidence="19">
    <location>
        <begin position="16"/>
        <end position="92"/>
    </location>
</feature>
<dbReference type="FunFam" id="1.10.520.10:FF:000001">
    <property type="entry name" value="Peroxidase"/>
    <property type="match status" value="1"/>
</dbReference>
<dbReference type="InterPro" id="IPR002016">
    <property type="entry name" value="Haem_peroxidase"/>
</dbReference>
<keyword evidence="13 19" id="KW-1015">Disulfide bond</keyword>
<feature type="binding site" evidence="16">
    <location>
        <position position="139"/>
    </location>
    <ligand>
        <name>substrate</name>
    </ligand>
</feature>